<dbReference type="EMBL" id="AQPX01000017">
    <property type="protein sequence ID" value="EON72601.1"/>
    <property type="molecule type" value="Genomic_DNA"/>
</dbReference>
<dbReference type="GO" id="GO:0016020">
    <property type="term" value="C:membrane"/>
    <property type="evidence" value="ECO:0007669"/>
    <property type="project" value="InterPro"/>
</dbReference>
<feature type="domain" description="Methyl-accepting transducer" evidence="5">
    <location>
        <begin position="56"/>
        <end position="278"/>
    </location>
</feature>
<dbReference type="PANTHER" id="PTHR32089:SF112">
    <property type="entry name" value="LYSOZYME-LIKE PROTEIN-RELATED"/>
    <property type="match status" value="1"/>
</dbReference>
<organism evidence="6 7">
    <name type="scientific">Lysinibacillus sphaericus OT4b.31</name>
    <dbReference type="NCBI Taxonomy" id="1285586"/>
    <lineage>
        <taxon>Bacteria</taxon>
        <taxon>Bacillati</taxon>
        <taxon>Bacillota</taxon>
        <taxon>Bacilli</taxon>
        <taxon>Bacillales</taxon>
        <taxon>Bacillaceae</taxon>
        <taxon>Lysinibacillus</taxon>
    </lineage>
</organism>
<protein>
    <submittedName>
        <fullName evidence="6">Methyl-accepting chemotaxis protein</fullName>
    </submittedName>
</protein>
<dbReference type="SUPFAM" id="SSF58104">
    <property type="entry name" value="Methyl-accepting chemotaxis protein (MCP) signaling domain"/>
    <property type="match status" value="1"/>
</dbReference>
<dbReference type="InterPro" id="IPR004089">
    <property type="entry name" value="MCPsignal_dom"/>
</dbReference>
<dbReference type="GO" id="GO:0004888">
    <property type="term" value="F:transmembrane signaling receptor activity"/>
    <property type="evidence" value="ECO:0007669"/>
    <property type="project" value="InterPro"/>
</dbReference>
<evidence type="ECO:0000259" key="5">
    <source>
        <dbReference type="PROSITE" id="PS50111"/>
    </source>
</evidence>
<dbReference type="GO" id="GO:0006935">
    <property type="term" value="P:chemotaxis"/>
    <property type="evidence" value="ECO:0007669"/>
    <property type="project" value="InterPro"/>
</dbReference>
<dbReference type="PANTHER" id="PTHR32089">
    <property type="entry name" value="METHYL-ACCEPTING CHEMOTAXIS PROTEIN MCPB"/>
    <property type="match status" value="1"/>
</dbReference>
<dbReference type="eggNOG" id="COG0840">
    <property type="taxonomic scope" value="Bacteria"/>
</dbReference>
<accession>R7ZF04</accession>
<dbReference type="AlphaFoldDB" id="R7ZF04"/>
<evidence type="ECO:0000313" key="6">
    <source>
        <dbReference type="EMBL" id="EON72601.1"/>
    </source>
</evidence>
<sequence>MDIFNAKKDDIELFKQKIDELNRSLDEKDHAFQIFLNNLHVELIATVEQHDKVNNQHSILGKMVKQILEEFNHVEKSTIASNEISENVLKDGNELIGGMDQIEKSIVDNQKAVYKLQHIINDLGEQSNETSQNMHALNEGSQQIESIVKVIDDISNQTNLLALNASIEAARAGEHGKGFAVVANEVRKLAESTKLSTKHISRLTSQTQEQIHKVYENIQVNQKLIHDGIIVGNSASEKIAQLLISNENVQQEVNRLLLNINEQKASTKDVIEKFTITTALFDDTNAVLTSHIEESDIVTIKLLEAVDKVKQYPFNK</sequence>
<name>R7ZF04_LYSSH</name>
<comment type="caution">
    <text evidence="6">The sequence shown here is derived from an EMBL/GenBank/DDBJ whole genome shotgun (WGS) entry which is preliminary data.</text>
</comment>
<evidence type="ECO:0000256" key="4">
    <source>
        <dbReference type="SAM" id="Coils"/>
    </source>
</evidence>
<feature type="coiled-coil region" evidence="4">
    <location>
        <begin position="239"/>
        <end position="266"/>
    </location>
</feature>
<dbReference type="HOGENOM" id="CLU_000445_107_18_9"/>
<dbReference type="PRINTS" id="PR00260">
    <property type="entry name" value="CHEMTRNSDUCR"/>
</dbReference>
<dbReference type="Pfam" id="PF00015">
    <property type="entry name" value="MCPsignal"/>
    <property type="match status" value="1"/>
</dbReference>
<dbReference type="GO" id="GO:0007165">
    <property type="term" value="P:signal transduction"/>
    <property type="evidence" value="ECO:0007669"/>
    <property type="project" value="UniProtKB-KW"/>
</dbReference>
<keyword evidence="4" id="KW-0175">Coiled coil</keyword>
<dbReference type="Gene3D" id="1.10.287.950">
    <property type="entry name" value="Methyl-accepting chemotaxis protein"/>
    <property type="match status" value="1"/>
</dbReference>
<dbReference type="SMART" id="SM00283">
    <property type="entry name" value="MA"/>
    <property type="match status" value="1"/>
</dbReference>
<dbReference type="InterPro" id="IPR004090">
    <property type="entry name" value="Chemotax_Me-accpt_rcpt"/>
</dbReference>
<reference evidence="6 7" key="1">
    <citation type="submission" date="2013-04" db="EMBL/GenBank/DDBJ databases">
        <title>Draft genome of the heavy metal tolerant bacterium Lysinibacillus sphaericus strain OT4b.31.</title>
        <authorList>
            <person name="Pena-Montenegro T.D."/>
            <person name="Dussan J."/>
        </authorList>
    </citation>
    <scope>NUCLEOTIDE SEQUENCE [LARGE SCALE GENOMIC DNA]</scope>
    <source>
        <strain evidence="6 7">OT4b.31</strain>
    </source>
</reference>
<feature type="coiled-coil region" evidence="4">
    <location>
        <begin position="4"/>
        <end position="31"/>
    </location>
</feature>
<comment type="similarity">
    <text evidence="2">Belongs to the methyl-accepting chemotaxis (MCP) protein family.</text>
</comment>
<evidence type="ECO:0000256" key="1">
    <source>
        <dbReference type="ARBA" id="ARBA00023224"/>
    </source>
</evidence>
<gene>
    <name evidence="6" type="ORF">H131_10688</name>
</gene>
<dbReference type="Proteomes" id="UP000013911">
    <property type="component" value="Unassembled WGS sequence"/>
</dbReference>
<evidence type="ECO:0000313" key="7">
    <source>
        <dbReference type="Proteomes" id="UP000013911"/>
    </source>
</evidence>
<proteinExistence type="inferred from homology"/>
<dbReference type="PROSITE" id="PS50111">
    <property type="entry name" value="CHEMOTAXIS_TRANSDUC_2"/>
    <property type="match status" value="1"/>
</dbReference>
<keyword evidence="1 3" id="KW-0807">Transducer</keyword>
<dbReference type="PATRIC" id="fig|1285586.5.peg.2166"/>
<evidence type="ECO:0000256" key="2">
    <source>
        <dbReference type="ARBA" id="ARBA00029447"/>
    </source>
</evidence>
<evidence type="ECO:0000256" key="3">
    <source>
        <dbReference type="PROSITE-ProRule" id="PRU00284"/>
    </source>
</evidence>